<proteinExistence type="predicted"/>
<feature type="region of interest" description="Disordered" evidence="1">
    <location>
        <begin position="325"/>
        <end position="352"/>
    </location>
</feature>
<dbReference type="GO" id="GO:0005615">
    <property type="term" value="C:extracellular space"/>
    <property type="evidence" value="ECO:0007669"/>
    <property type="project" value="TreeGrafter"/>
</dbReference>
<protein>
    <recommendedName>
        <fullName evidence="5">Apolipoprotein F</fullName>
    </recommendedName>
</protein>
<feature type="signal peptide" evidence="2">
    <location>
        <begin position="1"/>
        <end position="18"/>
    </location>
</feature>
<name>A0A8C3UB00_CATUS</name>
<reference evidence="3" key="3">
    <citation type="submission" date="2025-09" db="UniProtKB">
        <authorList>
            <consortium name="Ensembl"/>
        </authorList>
    </citation>
    <scope>IDENTIFICATION</scope>
</reference>
<dbReference type="PANTHER" id="PTHR15011:SF3">
    <property type="entry name" value="APOLIPOPROTEIN F"/>
    <property type="match status" value="1"/>
</dbReference>
<reference evidence="3" key="1">
    <citation type="submission" date="2020-10" db="EMBL/GenBank/DDBJ databases">
        <title>Catharus ustulatus (Swainson's thrush) genome, bCatUst1, primary haplotype v2.</title>
        <authorList>
            <person name="Delmore K."/>
            <person name="Vafadar M."/>
            <person name="Formenti G."/>
            <person name="Chow W."/>
            <person name="Pelan S."/>
            <person name="Howe K."/>
            <person name="Rhie A."/>
            <person name="Mountcastle J."/>
            <person name="Haase B."/>
            <person name="Fedrigo O."/>
            <person name="Jarvis E.D."/>
        </authorList>
    </citation>
    <scope>NUCLEOTIDE SEQUENCE [LARGE SCALE GENOMIC DNA]</scope>
</reference>
<dbReference type="Ensembl" id="ENSCUST00005011917.1">
    <property type="protein sequence ID" value="ENSCUSP00005011437.1"/>
    <property type="gene ID" value="ENSCUSG00005007360.1"/>
</dbReference>
<evidence type="ECO:0008006" key="5">
    <source>
        <dbReference type="Google" id="ProtNLM"/>
    </source>
</evidence>
<evidence type="ECO:0000256" key="1">
    <source>
        <dbReference type="SAM" id="MobiDB-lite"/>
    </source>
</evidence>
<evidence type="ECO:0000313" key="4">
    <source>
        <dbReference type="Proteomes" id="UP000694563"/>
    </source>
</evidence>
<feature type="compositionally biased region" description="Pro residues" evidence="1">
    <location>
        <begin position="339"/>
        <end position="352"/>
    </location>
</feature>
<accession>A0A8C3UB00</accession>
<dbReference type="Proteomes" id="UP000694563">
    <property type="component" value="Chromosome 31"/>
</dbReference>
<dbReference type="PANTHER" id="PTHR15011">
    <property type="entry name" value="APOLIPOPROTEIN F"/>
    <property type="match status" value="1"/>
</dbReference>
<feature type="chain" id="PRO_5034094826" description="Apolipoprotein F" evidence="2">
    <location>
        <begin position="19"/>
        <end position="352"/>
    </location>
</feature>
<evidence type="ECO:0000313" key="3">
    <source>
        <dbReference type="Ensembl" id="ENSCUSP00005011437.1"/>
    </source>
</evidence>
<organism evidence="3 4">
    <name type="scientific">Catharus ustulatus</name>
    <name type="common">Russet-backed thrush</name>
    <name type="synonym">Hylocichla ustulatus</name>
    <dbReference type="NCBI Taxonomy" id="91951"/>
    <lineage>
        <taxon>Eukaryota</taxon>
        <taxon>Metazoa</taxon>
        <taxon>Chordata</taxon>
        <taxon>Craniata</taxon>
        <taxon>Vertebrata</taxon>
        <taxon>Euteleostomi</taxon>
        <taxon>Archelosauria</taxon>
        <taxon>Archosauria</taxon>
        <taxon>Dinosauria</taxon>
        <taxon>Saurischia</taxon>
        <taxon>Theropoda</taxon>
        <taxon>Coelurosauria</taxon>
        <taxon>Aves</taxon>
        <taxon>Neognathae</taxon>
        <taxon>Neoaves</taxon>
        <taxon>Telluraves</taxon>
        <taxon>Australaves</taxon>
        <taxon>Passeriformes</taxon>
        <taxon>Turdidae</taxon>
        <taxon>Catharus</taxon>
    </lineage>
</organism>
<reference evidence="3" key="2">
    <citation type="submission" date="2025-08" db="UniProtKB">
        <authorList>
            <consortium name="Ensembl"/>
        </authorList>
    </citation>
    <scope>IDENTIFICATION</scope>
</reference>
<dbReference type="GO" id="GO:0008203">
    <property type="term" value="P:cholesterol metabolic process"/>
    <property type="evidence" value="ECO:0007669"/>
    <property type="project" value="TreeGrafter"/>
</dbReference>
<dbReference type="AlphaFoldDB" id="A0A8C3UB00"/>
<keyword evidence="4" id="KW-1185">Reference proteome</keyword>
<evidence type="ECO:0000256" key="2">
    <source>
        <dbReference type="SAM" id="SignalP"/>
    </source>
</evidence>
<gene>
    <name evidence="3" type="primary">APOF</name>
</gene>
<keyword evidence="2" id="KW-0732">Signal</keyword>
<dbReference type="InterPro" id="IPR026114">
    <property type="entry name" value="APOF"/>
</dbReference>
<sequence length="352" mass="35659">MAWALLFLPLLILSRAIAVPVLTPGLAAGARGLLSELVGLAEPIPPQALGVPCQTLGPDTLPGFSRLPPLPRGLARAALALALHGAGCAPQAEAEAQELVQELGTPTATALLQGLVRLPGAPAPRPLTLLLLGLAHPGGSPTPPLDRRVRGLPGDTDACSPPGEQQAHQVLEWVPGVSIFYNLGTSVYFAFQGCKATASARALEAAEDLGYAGLAALTGGLGGPVAMGVQMGLQPGIKAGVRALIGYFTSAGEPSPVPTAHTCRCPHGCPHPLGSVPTICRCLPGSVLSRWLCPCYGLPSSPWPVPPSAPVPSVCPGPLDLSRSPLTPPPWPRASIDPAPGPGPASGPAPFV</sequence>
<dbReference type="Pfam" id="PF15148">
    <property type="entry name" value="Apolipo_F"/>
    <property type="match status" value="1"/>
</dbReference>